<sequence>MQPFDLRSKGSRKPVSWENGKPLPCRSHAGSSLLLVPARPLILRWFTPSRPVLSHYGSSTNPNPPPKSMASQISMIGGEYKVRTITGNEFDVIYTRSSVTVKGCLSRFRRMFENSDDEWVAELDVEYTTVLGREKDLKEEERKKPAVIQVCVHDLCLVYHICHAGVECLDFKNFLKRNQVKFVTVEFRNDKDVLGRIGLAVGNPFDLQNNRLLPSSVQPSMLTLAGALVHPSYGKLEKPQYTFHRHAWQRNVLDIDHIHYAAIDGYPCFNIYKG</sequence>
<accession>A0A7H4LC36</accession>
<keyword evidence="1" id="KW-0540">Nuclease</keyword>
<protein>
    <submittedName>
        <fullName evidence="4">Uncharacterized protein</fullName>
    </submittedName>
</protein>
<dbReference type="InterPro" id="IPR036397">
    <property type="entry name" value="RNaseH_sf"/>
</dbReference>
<dbReference type="InterPro" id="IPR051132">
    <property type="entry name" value="3-5_Exonuclease_domain"/>
</dbReference>
<dbReference type="GO" id="GO:0003676">
    <property type="term" value="F:nucleic acid binding"/>
    <property type="evidence" value="ECO:0007669"/>
    <property type="project" value="InterPro"/>
</dbReference>
<dbReference type="Proteomes" id="UP000280104">
    <property type="component" value="Chromosome II"/>
</dbReference>
<gene>
    <name evidence="4" type="ORF">CAMPLR22A2D_LOCUS768</name>
</gene>
<evidence type="ECO:0000256" key="3">
    <source>
        <dbReference type="SAM" id="MobiDB-lite"/>
    </source>
</evidence>
<evidence type="ECO:0000256" key="2">
    <source>
        <dbReference type="ARBA" id="ARBA00022801"/>
    </source>
</evidence>
<evidence type="ECO:0000313" key="4">
    <source>
        <dbReference type="EMBL" id="SPT16174.1"/>
    </source>
</evidence>
<dbReference type="EMBL" id="LS480641">
    <property type="protein sequence ID" value="SPT16174.1"/>
    <property type="molecule type" value="Genomic_DNA"/>
</dbReference>
<dbReference type="PANTHER" id="PTHR13620">
    <property type="entry name" value="3-5 EXONUCLEASE"/>
    <property type="match status" value="1"/>
</dbReference>
<proteinExistence type="predicted"/>
<dbReference type="InterPro" id="IPR012337">
    <property type="entry name" value="RNaseH-like_sf"/>
</dbReference>
<dbReference type="SUPFAM" id="SSF53098">
    <property type="entry name" value="Ribonuclease H-like"/>
    <property type="match status" value="1"/>
</dbReference>
<dbReference type="Gene3D" id="3.30.420.10">
    <property type="entry name" value="Ribonuclease H-like superfamily/Ribonuclease H"/>
    <property type="match status" value="1"/>
</dbReference>
<reference evidence="4 5" key="1">
    <citation type="submission" date="2018-05" db="EMBL/GenBank/DDBJ databases">
        <authorList>
            <person name="Thind KAUR A."/>
        </authorList>
    </citation>
    <scope>NUCLEOTIDE SEQUENCE [LARGE SCALE GENOMIC DNA]</scope>
</reference>
<evidence type="ECO:0000313" key="5">
    <source>
        <dbReference type="Proteomes" id="UP000280104"/>
    </source>
</evidence>
<keyword evidence="2" id="KW-0378">Hydrolase</keyword>
<organism evidence="4 5">
    <name type="scientific">Triticum aestivum</name>
    <name type="common">Wheat</name>
    <dbReference type="NCBI Taxonomy" id="4565"/>
    <lineage>
        <taxon>Eukaryota</taxon>
        <taxon>Viridiplantae</taxon>
        <taxon>Streptophyta</taxon>
        <taxon>Embryophyta</taxon>
        <taxon>Tracheophyta</taxon>
        <taxon>Spermatophyta</taxon>
        <taxon>Magnoliopsida</taxon>
        <taxon>Liliopsida</taxon>
        <taxon>Poales</taxon>
        <taxon>Poaceae</taxon>
        <taxon>BOP clade</taxon>
        <taxon>Pooideae</taxon>
        <taxon>Triticodae</taxon>
        <taxon>Triticeae</taxon>
        <taxon>Triticinae</taxon>
        <taxon>Triticum</taxon>
    </lineage>
</organism>
<name>A0A7H4LC36_WHEAT</name>
<dbReference type="AlphaFoldDB" id="A0A7H4LC36"/>
<feature type="region of interest" description="Disordered" evidence="3">
    <location>
        <begin position="1"/>
        <end position="21"/>
    </location>
</feature>
<evidence type="ECO:0000256" key="1">
    <source>
        <dbReference type="ARBA" id="ARBA00022722"/>
    </source>
</evidence>
<dbReference type="PANTHER" id="PTHR13620:SF122">
    <property type="entry name" value="3'-5' EXONUCLEASE DOMAIN-CONTAINING PROTEIN"/>
    <property type="match status" value="1"/>
</dbReference>
<dbReference type="GO" id="GO:0008408">
    <property type="term" value="F:3'-5' exonuclease activity"/>
    <property type="evidence" value="ECO:0007669"/>
    <property type="project" value="UniProtKB-ARBA"/>
</dbReference>